<protein>
    <submittedName>
        <fullName evidence="1">Uncharacterized protein</fullName>
    </submittedName>
</protein>
<gene>
    <name evidence="1" type="ORF">HMPREF1057_01426</name>
</gene>
<proteinExistence type="predicted"/>
<dbReference type="HOGENOM" id="CLU_1507719_0_0_10"/>
<comment type="caution">
    <text evidence="1">The sequence shown here is derived from an EMBL/GenBank/DDBJ whole genome shotgun (WGS) entry which is preliminary data.</text>
</comment>
<accession>K5CRW6</accession>
<sequence length="178" mass="20271">MGYDANALSSIFPPCEAVSLQMSESTTFAKHIIACHLIKVFFITFRDANQFTISPSFNLAVILHKGIVLRQSKIVIQFIIDWDCCIFFYFDSLCVVNACPILLYSSREKNDHQQKLMHSDCSRHSCPTTHPFLPHELAYDRASAIFSVRHFAYSTARYDIERAALPRSPRVDTSATFP</sequence>
<dbReference type="Proteomes" id="UP000007995">
    <property type="component" value="Unassembled WGS sequence"/>
</dbReference>
<reference evidence="1 2" key="1">
    <citation type="submission" date="2012-02" db="EMBL/GenBank/DDBJ databases">
        <title>The Genome Sequence of Bacteroides finegoldii CL09T03C10.</title>
        <authorList>
            <consortium name="The Broad Institute Genome Sequencing Platform"/>
            <person name="Earl A."/>
            <person name="Ward D."/>
            <person name="Feldgarden M."/>
            <person name="Gevers D."/>
            <person name="Zitomersky N.L."/>
            <person name="Coyne M.J."/>
            <person name="Comstock L.E."/>
            <person name="Young S.K."/>
            <person name="Zeng Q."/>
            <person name="Gargeya S."/>
            <person name="Fitzgerald M."/>
            <person name="Haas B."/>
            <person name="Abouelleil A."/>
            <person name="Alvarado L."/>
            <person name="Arachchi H.M."/>
            <person name="Berlin A."/>
            <person name="Chapman S.B."/>
            <person name="Gearin G."/>
            <person name="Goldberg J."/>
            <person name="Griggs A."/>
            <person name="Gujja S."/>
            <person name="Hansen M."/>
            <person name="Heiman D."/>
            <person name="Howarth C."/>
            <person name="Larimer J."/>
            <person name="Lui A."/>
            <person name="MacDonald P.J.P."/>
            <person name="McCowen C."/>
            <person name="Montmayeur A."/>
            <person name="Murphy C."/>
            <person name="Neiman D."/>
            <person name="Pearson M."/>
            <person name="Priest M."/>
            <person name="Roberts A."/>
            <person name="Saif S."/>
            <person name="Shea T."/>
            <person name="Sisk P."/>
            <person name="Stolte C."/>
            <person name="Sykes S."/>
            <person name="Wortman J."/>
            <person name="Nusbaum C."/>
            <person name="Birren B."/>
        </authorList>
    </citation>
    <scope>NUCLEOTIDE SEQUENCE [LARGE SCALE GENOMIC DNA]</scope>
    <source>
        <strain evidence="1 2">CL09T03C10</strain>
    </source>
</reference>
<evidence type="ECO:0000313" key="2">
    <source>
        <dbReference type="Proteomes" id="UP000007995"/>
    </source>
</evidence>
<dbReference type="AlphaFoldDB" id="K5CRW6"/>
<name>K5CRW6_9BACE</name>
<dbReference type="EMBL" id="AGXW01000002">
    <property type="protein sequence ID" value="EKJ92591.1"/>
    <property type="molecule type" value="Genomic_DNA"/>
</dbReference>
<organism evidence="1 2">
    <name type="scientific">Bacteroides finegoldii CL09T03C10</name>
    <dbReference type="NCBI Taxonomy" id="997888"/>
    <lineage>
        <taxon>Bacteria</taxon>
        <taxon>Pseudomonadati</taxon>
        <taxon>Bacteroidota</taxon>
        <taxon>Bacteroidia</taxon>
        <taxon>Bacteroidales</taxon>
        <taxon>Bacteroidaceae</taxon>
        <taxon>Bacteroides</taxon>
    </lineage>
</organism>
<evidence type="ECO:0000313" key="1">
    <source>
        <dbReference type="EMBL" id="EKJ92591.1"/>
    </source>
</evidence>